<dbReference type="GO" id="GO:0090524">
    <property type="term" value="F:cytochrome-b5 reductase activity, acting on NADH"/>
    <property type="evidence" value="ECO:0007669"/>
    <property type="project" value="UniProtKB-EC"/>
</dbReference>
<keyword evidence="6 19" id="KW-0812">Transmembrane</keyword>
<dbReference type="CDD" id="cd06183">
    <property type="entry name" value="cyt_b5_reduct_like"/>
    <property type="match status" value="1"/>
</dbReference>
<proteinExistence type="inferred from homology"/>
<comment type="caution">
    <text evidence="21">The sequence shown here is derived from an EMBL/GenBank/DDBJ whole genome shotgun (WGS) entry which is preliminary data.</text>
</comment>
<evidence type="ECO:0000256" key="18">
    <source>
        <dbReference type="PIRSR" id="PIRSR601834-1"/>
    </source>
</evidence>
<dbReference type="Pfam" id="PF00970">
    <property type="entry name" value="FAD_binding_6"/>
    <property type="match status" value="1"/>
</dbReference>
<evidence type="ECO:0000256" key="3">
    <source>
        <dbReference type="ARBA" id="ARBA00006105"/>
    </source>
</evidence>
<evidence type="ECO:0000256" key="2">
    <source>
        <dbReference type="ARBA" id="ARBA00004572"/>
    </source>
</evidence>
<evidence type="ECO:0000256" key="5">
    <source>
        <dbReference type="ARBA" id="ARBA00022630"/>
    </source>
</evidence>
<comment type="catalytic activity">
    <reaction evidence="17">
        <text>2 Fe(III)-[cytochrome b5] + NADH = 2 Fe(II)-[cytochrome b5] + NAD(+) + H(+)</text>
        <dbReference type="Rhea" id="RHEA:46680"/>
        <dbReference type="Rhea" id="RHEA-COMP:10438"/>
        <dbReference type="Rhea" id="RHEA-COMP:10439"/>
        <dbReference type="ChEBI" id="CHEBI:15378"/>
        <dbReference type="ChEBI" id="CHEBI:29033"/>
        <dbReference type="ChEBI" id="CHEBI:29034"/>
        <dbReference type="ChEBI" id="CHEBI:57540"/>
        <dbReference type="ChEBI" id="CHEBI:57945"/>
        <dbReference type="EC" id="1.6.2.2"/>
    </reaction>
</comment>
<dbReference type="InterPro" id="IPR008333">
    <property type="entry name" value="Cbr1-like_FAD-bd_dom"/>
</dbReference>
<evidence type="ECO:0000256" key="10">
    <source>
        <dbReference type="ARBA" id="ARBA00023002"/>
    </source>
</evidence>
<evidence type="ECO:0000256" key="13">
    <source>
        <dbReference type="ARBA" id="ARBA00023136"/>
    </source>
</evidence>
<dbReference type="Gene3D" id="3.40.50.80">
    <property type="entry name" value="Nucleotide-binding domain of ferredoxin-NADP reductase (FNR) module"/>
    <property type="match status" value="1"/>
</dbReference>
<keyword evidence="7" id="KW-1000">Mitochondrion outer membrane</keyword>
<dbReference type="PRINTS" id="PR00406">
    <property type="entry name" value="CYTB5RDTASE"/>
</dbReference>
<evidence type="ECO:0000259" key="20">
    <source>
        <dbReference type="PROSITE" id="PS51384"/>
    </source>
</evidence>
<dbReference type="EMBL" id="JAUKUD010000004">
    <property type="protein sequence ID" value="KAK0746783.1"/>
    <property type="molecule type" value="Genomic_DNA"/>
</dbReference>
<keyword evidence="13 19" id="KW-0472">Membrane</keyword>
<feature type="transmembrane region" description="Helical" evidence="19">
    <location>
        <begin position="15"/>
        <end position="39"/>
    </location>
</feature>
<feature type="binding site" evidence="18">
    <location>
        <position position="111"/>
    </location>
    <ligand>
        <name>FAD</name>
        <dbReference type="ChEBI" id="CHEBI:57692"/>
    </ligand>
</feature>
<feature type="domain" description="FAD-binding FR-type" evidence="20">
    <location>
        <begin position="55"/>
        <end position="161"/>
    </location>
</feature>
<dbReference type="InterPro" id="IPR001433">
    <property type="entry name" value="OxRdtase_FAD/NAD-bd"/>
</dbReference>
<dbReference type="AlphaFoldDB" id="A0AA40EWC7"/>
<evidence type="ECO:0000256" key="12">
    <source>
        <dbReference type="ARBA" id="ARBA00023128"/>
    </source>
</evidence>
<dbReference type="EC" id="1.6.2.2" evidence="4"/>
<keyword evidence="8 18" id="KW-0274">FAD</keyword>
<evidence type="ECO:0000256" key="17">
    <source>
        <dbReference type="ARBA" id="ARBA00047682"/>
    </source>
</evidence>
<accession>A0AA40EWC7</accession>
<keyword evidence="10" id="KW-0560">Oxidoreductase</keyword>
<evidence type="ECO:0000256" key="15">
    <source>
        <dbReference type="ARBA" id="ARBA00039435"/>
    </source>
</evidence>
<evidence type="ECO:0000256" key="14">
    <source>
        <dbReference type="ARBA" id="ARBA00037464"/>
    </source>
</evidence>
<feature type="binding site" evidence="18">
    <location>
        <position position="110"/>
    </location>
    <ligand>
        <name>FAD</name>
        <dbReference type="ChEBI" id="CHEBI:57692"/>
    </ligand>
</feature>
<comment type="similarity">
    <text evidence="3">Belongs to the flavoprotein pyridine nucleotide cytochrome reductase family.</text>
</comment>
<dbReference type="PROSITE" id="PS51384">
    <property type="entry name" value="FAD_FR"/>
    <property type="match status" value="1"/>
</dbReference>
<dbReference type="GO" id="GO:0006696">
    <property type="term" value="P:ergosterol biosynthetic process"/>
    <property type="evidence" value="ECO:0007669"/>
    <property type="project" value="TreeGrafter"/>
</dbReference>
<feature type="binding site" evidence="18">
    <location>
        <position position="136"/>
    </location>
    <ligand>
        <name>FAD</name>
        <dbReference type="ChEBI" id="CHEBI:57692"/>
    </ligand>
</feature>
<dbReference type="GO" id="GO:0005741">
    <property type="term" value="C:mitochondrial outer membrane"/>
    <property type="evidence" value="ECO:0007669"/>
    <property type="project" value="UniProtKB-SubCell"/>
</dbReference>
<evidence type="ECO:0000256" key="7">
    <source>
        <dbReference type="ARBA" id="ARBA00022787"/>
    </source>
</evidence>
<keyword evidence="22" id="KW-1185">Reference proteome</keyword>
<dbReference type="InterPro" id="IPR017927">
    <property type="entry name" value="FAD-bd_FR_type"/>
</dbReference>
<dbReference type="InterPro" id="IPR017938">
    <property type="entry name" value="Riboflavin_synthase-like_b-brl"/>
</dbReference>
<evidence type="ECO:0000256" key="19">
    <source>
        <dbReference type="SAM" id="Phobius"/>
    </source>
</evidence>
<evidence type="ECO:0000256" key="1">
    <source>
        <dbReference type="ARBA" id="ARBA00001974"/>
    </source>
</evidence>
<dbReference type="SUPFAM" id="SSF63380">
    <property type="entry name" value="Riboflavin synthase domain-like"/>
    <property type="match status" value="1"/>
</dbReference>
<organism evidence="21 22">
    <name type="scientific">Schizothecium vesticola</name>
    <dbReference type="NCBI Taxonomy" id="314040"/>
    <lineage>
        <taxon>Eukaryota</taxon>
        <taxon>Fungi</taxon>
        <taxon>Dikarya</taxon>
        <taxon>Ascomycota</taxon>
        <taxon>Pezizomycotina</taxon>
        <taxon>Sordariomycetes</taxon>
        <taxon>Sordariomycetidae</taxon>
        <taxon>Sordariales</taxon>
        <taxon>Schizotheciaceae</taxon>
        <taxon>Schizothecium</taxon>
    </lineage>
</organism>
<feature type="binding site" evidence="18">
    <location>
        <position position="134"/>
    </location>
    <ligand>
        <name>FAD</name>
        <dbReference type="ChEBI" id="CHEBI:57692"/>
    </ligand>
</feature>
<dbReference type="FunFam" id="3.40.50.80:FF:000009">
    <property type="entry name" value="NADH-cytochrome b5 reductase"/>
    <property type="match status" value="1"/>
</dbReference>
<feature type="binding site" evidence="18">
    <location>
        <position position="109"/>
    </location>
    <ligand>
        <name>FAD</name>
        <dbReference type="ChEBI" id="CHEBI:57692"/>
    </ligand>
</feature>
<evidence type="ECO:0000256" key="6">
    <source>
        <dbReference type="ARBA" id="ARBA00022692"/>
    </source>
</evidence>
<dbReference type="PANTHER" id="PTHR19370">
    <property type="entry name" value="NADH-CYTOCHROME B5 REDUCTASE"/>
    <property type="match status" value="1"/>
</dbReference>
<evidence type="ECO:0000256" key="4">
    <source>
        <dbReference type="ARBA" id="ARBA00012011"/>
    </source>
</evidence>
<dbReference type="Pfam" id="PF00175">
    <property type="entry name" value="NAD_binding_1"/>
    <property type="match status" value="1"/>
</dbReference>
<dbReference type="Proteomes" id="UP001172155">
    <property type="component" value="Unassembled WGS sequence"/>
</dbReference>
<dbReference type="Gene3D" id="2.40.30.10">
    <property type="entry name" value="Translation factors"/>
    <property type="match status" value="1"/>
</dbReference>
<dbReference type="PANTHER" id="PTHR19370:SF101">
    <property type="entry name" value="NADH-CYTOCHROME B5 REDUCTASE"/>
    <property type="match status" value="1"/>
</dbReference>
<evidence type="ECO:0000256" key="9">
    <source>
        <dbReference type="ARBA" id="ARBA00022989"/>
    </source>
</evidence>
<comment type="subcellular location">
    <subcellularLocation>
        <location evidence="2">Mitochondrion outer membrane</location>
        <topology evidence="2">Single-pass membrane protein</topology>
    </subcellularLocation>
</comment>
<reference evidence="21" key="1">
    <citation type="submission" date="2023-06" db="EMBL/GenBank/DDBJ databases">
        <title>Genome-scale phylogeny and comparative genomics of the fungal order Sordariales.</title>
        <authorList>
            <consortium name="Lawrence Berkeley National Laboratory"/>
            <person name="Hensen N."/>
            <person name="Bonometti L."/>
            <person name="Westerberg I."/>
            <person name="Brannstrom I.O."/>
            <person name="Guillou S."/>
            <person name="Cros-Aarteil S."/>
            <person name="Calhoun S."/>
            <person name="Haridas S."/>
            <person name="Kuo A."/>
            <person name="Mondo S."/>
            <person name="Pangilinan J."/>
            <person name="Riley R."/>
            <person name="LaButti K."/>
            <person name="Andreopoulos B."/>
            <person name="Lipzen A."/>
            <person name="Chen C."/>
            <person name="Yanf M."/>
            <person name="Daum C."/>
            <person name="Ng V."/>
            <person name="Clum A."/>
            <person name="Steindorff A."/>
            <person name="Ohm R."/>
            <person name="Martin F."/>
            <person name="Silar P."/>
            <person name="Natvig D."/>
            <person name="Lalanne C."/>
            <person name="Gautier V."/>
            <person name="Ament-velasquez S.L."/>
            <person name="Kruys A."/>
            <person name="Hutchinson M.I."/>
            <person name="Powell A.J."/>
            <person name="Barry K."/>
            <person name="Miller A.N."/>
            <person name="Grigoriev I.V."/>
            <person name="Debuchy R."/>
            <person name="Gladieux P."/>
            <person name="Thoren M.H."/>
            <person name="Johannesson H."/>
        </authorList>
    </citation>
    <scope>NUCLEOTIDE SEQUENCE</scope>
    <source>
        <strain evidence="21">SMH3187-1</strain>
    </source>
</reference>
<keyword evidence="12" id="KW-0496">Mitochondrion</keyword>
<feature type="binding site" evidence="18">
    <location>
        <position position="128"/>
    </location>
    <ligand>
        <name>FAD</name>
        <dbReference type="ChEBI" id="CHEBI:57692"/>
    </ligand>
</feature>
<evidence type="ECO:0000313" key="22">
    <source>
        <dbReference type="Proteomes" id="UP001172155"/>
    </source>
</evidence>
<dbReference type="InterPro" id="IPR039261">
    <property type="entry name" value="FNR_nucleotide-bd"/>
</dbReference>
<dbReference type="FunFam" id="2.40.30.10:FF:000032">
    <property type="entry name" value="NADH-cytochrome b5 reductase"/>
    <property type="match status" value="1"/>
</dbReference>
<protein>
    <recommendedName>
        <fullName evidence="15">NADH-cytochrome b5 reductase 2</fullName>
        <ecNumber evidence="4">1.6.2.2</ecNumber>
    </recommendedName>
    <alternativeName>
        <fullName evidence="16">Mitochondrial cytochrome b reductase</fullName>
    </alternativeName>
</protein>
<evidence type="ECO:0000256" key="8">
    <source>
        <dbReference type="ARBA" id="ARBA00022827"/>
    </source>
</evidence>
<keyword evidence="11" id="KW-0520">NAD</keyword>
<evidence type="ECO:0000256" key="16">
    <source>
        <dbReference type="ARBA" id="ARBA00041256"/>
    </source>
</evidence>
<evidence type="ECO:0000313" key="21">
    <source>
        <dbReference type="EMBL" id="KAK0746783.1"/>
    </source>
</evidence>
<keyword evidence="5 18" id="KW-0285">Flavoprotein</keyword>
<dbReference type="SUPFAM" id="SSF52343">
    <property type="entry name" value="Ferredoxin reductase-like, C-terminal NADP-linked domain"/>
    <property type="match status" value="1"/>
</dbReference>
<sequence length="306" mass="33308">MSQRTALRPILRPRLFAATMSTQVAVAAAVAGIGFYALYSRRNAAPSDKPIFSSFGFNKLKLHSTELINHNTKKLRFELPNADQPSGLTLSSALLTVSFPSGRWLPVLRPYTPTNDLDEKGFVELMVKHYPGGKQSTHIHSLKPGDTLTFAPIPELKWTPNQHEHVAMIAGGAGISPMYQLARGILKNPADKTRITLVWGVNTDEDLFLANEFNAMQAKYPGRVKVVYVVAQPSASSPHPKGFVTKQILESAGVSPTNEKNKDTKVVVCGPPPMEKALKGTKSLFGGVQGGVLAELGYKPEQVFSF</sequence>
<dbReference type="InterPro" id="IPR001834">
    <property type="entry name" value="CBR-like"/>
</dbReference>
<comment type="cofactor">
    <cofactor evidence="1 18">
        <name>FAD</name>
        <dbReference type="ChEBI" id="CHEBI:57692"/>
    </cofactor>
</comment>
<gene>
    <name evidence="21" type="ORF">B0T18DRAFT_326069</name>
</gene>
<name>A0AA40EWC7_9PEZI</name>
<evidence type="ECO:0000256" key="11">
    <source>
        <dbReference type="ARBA" id="ARBA00023027"/>
    </source>
</evidence>
<keyword evidence="9 19" id="KW-1133">Transmembrane helix</keyword>
<comment type="function">
    <text evidence="14">May mediate the reduction of outer membrane cytochrome b5.</text>
</comment>